<organism evidence="1 2">
    <name type="scientific">Arctium lappa</name>
    <name type="common">Greater burdock</name>
    <name type="synonym">Lappa major</name>
    <dbReference type="NCBI Taxonomy" id="4217"/>
    <lineage>
        <taxon>Eukaryota</taxon>
        <taxon>Viridiplantae</taxon>
        <taxon>Streptophyta</taxon>
        <taxon>Embryophyta</taxon>
        <taxon>Tracheophyta</taxon>
        <taxon>Spermatophyta</taxon>
        <taxon>Magnoliopsida</taxon>
        <taxon>eudicotyledons</taxon>
        <taxon>Gunneridae</taxon>
        <taxon>Pentapetalae</taxon>
        <taxon>asterids</taxon>
        <taxon>campanulids</taxon>
        <taxon>Asterales</taxon>
        <taxon>Asteraceae</taxon>
        <taxon>Carduoideae</taxon>
        <taxon>Cardueae</taxon>
        <taxon>Arctiinae</taxon>
        <taxon>Arctium</taxon>
    </lineage>
</organism>
<comment type="caution">
    <text evidence="1">The sequence shown here is derived from an EMBL/GenBank/DDBJ whole genome shotgun (WGS) entry which is preliminary data.</text>
</comment>
<proteinExistence type="predicted"/>
<gene>
    <name evidence="1" type="ORF">L6452_35839</name>
</gene>
<protein>
    <submittedName>
        <fullName evidence="1">Uncharacterized protein</fullName>
    </submittedName>
</protein>
<evidence type="ECO:0000313" key="1">
    <source>
        <dbReference type="EMBL" id="KAI3681057.1"/>
    </source>
</evidence>
<reference evidence="2" key="1">
    <citation type="journal article" date="2022" name="Mol. Ecol. Resour.">
        <title>The genomes of chicory, endive, great burdock and yacon provide insights into Asteraceae palaeo-polyploidization history and plant inulin production.</title>
        <authorList>
            <person name="Fan W."/>
            <person name="Wang S."/>
            <person name="Wang H."/>
            <person name="Wang A."/>
            <person name="Jiang F."/>
            <person name="Liu H."/>
            <person name="Zhao H."/>
            <person name="Xu D."/>
            <person name="Zhang Y."/>
        </authorList>
    </citation>
    <scope>NUCLEOTIDE SEQUENCE [LARGE SCALE GENOMIC DNA]</scope>
    <source>
        <strain evidence="2">cv. Niubang</strain>
    </source>
</reference>
<reference evidence="1 2" key="2">
    <citation type="journal article" date="2022" name="Mol. Ecol. Resour.">
        <title>The genomes of chicory, endive, great burdock and yacon provide insights into Asteraceae paleo-polyploidization history and plant inulin production.</title>
        <authorList>
            <person name="Fan W."/>
            <person name="Wang S."/>
            <person name="Wang H."/>
            <person name="Wang A."/>
            <person name="Jiang F."/>
            <person name="Liu H."/>
            <person name="Zhao H."/>
            <person name="Xu D."/>
            <person name="Zhang Y."/>
        </authorList>
    </citation>
    <scope>NUCLEOTIDE SEQUENCE [LARGE SCALE GENOMIC DNA]</scope>
    <source>
        <strain evidence="2">cv. Niubang</strain>
    </source>
</reference>
<evidence type="ECO:0000313" key="2">
    <source>
        <dbReference type="Proteomes" id="UP001055879"/>
    </source>
</evidence>
<accession>A0ACB8Y6V0</accession>
<dbReference type="Proteomes" id="UP001055879">
    <property type="component" value="Linkage Group LG13"/>
</dbReference>
<keyword evidence="2" id="KW-1185">Reference proteome</keyword>
<name>A0ACB8Y6V0_ARCLA</name>
<dbReference type="EMBL" id="CM042059">
    <property type="protein sequence ID" value="KAI3681057.1"/>
    <property type="molecule type" value="Genomic_DNA"/>
</dbReference>
<sequence length="82" mass="9044">MAAGSLGRDRVKRVTHGYLLTGLLAEDGIDRRLRCRKGSDRGTNQPKVNYPKSNRSKKLPKIVVAESQAPRGVGPTVERFGR</sequence>